<protein>
    <submittedName>
        <fullName evidence="2">Uncharacterized protein</fullName>
    </submittedName>
</protein>
<name>A0A1M3T0D0_ASPLC</name>
<feature type="compositionally biased region" description="Polar residues" evidence="1">
    <location>
        <begin position="197"/>
        <end position="211"/>
    </location>
</feature>
<dbReference type="AlphaFoldDB" id="A0A1M3T0D0"/>
<accession>A0A1M3T0D0</accession>
<dbReference type="Proteomes" id="UP000184063">
    <property type="component" value="Unassembled WGS sequence"/>
</dbReference>
<evidence type="ECO:0000313" key="3">
    <source>
        <dbReference type="Proteomes" id="UP000184063"/>
    </source>
</evidence>
<dbReference type="VEuPathDB" id="FungiDB:ASPFODRAFT_148084"/>
<reference evidence="3" key="1">
    <citation type="journal article" date="2017" name="Genome Biol.">
        <title>Comparative genomics reveals high biological diversity and specific adaptations in the industrially and medically important fungal genus Aspergillus.</title>
        <authorList>
            <person name="de Vries R.P."/>
            <person name="Riley R."/>
            <person name="Wiebenga A."/>
            <person name="Aguilar-Osorio G."/>
            <person name="Amillis S."/>
            <person name="Uchima C.A."/>
            <person name="Anderluh G."/>
            <person name="Asadollahi M."/>
            <person name="Askin M."/>
            <person name="Barry K."/>
            <person name="Battaglia E."/>
            <person name="Bayram O."/>
            <person name="Benocci T."/>
            <person name="Braus-Stromeyer S.A."/>
            <person name="Caldana C."/>
            <person name="Canovas D."/>
            <person name="Cerqueira G.C."/>
            <person name="Chen F."/>
            <person name="Chen W."/>
            <person name="Choi C."/>
            <person name="Clum A."/>
            <person name="Dos Santos R.A."/>
            <person name="Damasio A.R."/>
            <person name="Diallinas G."/>
            <person name="Emri T."/>
            <person name="Fekete E."/>
            <person name="Flipphi M."/>
            <person name="Freyberg S."/>
            <person name="Gallo A."/>
            <person name="Gournas C."/>
            <person name="Habgood R."/>
            <person name="Hainaut M."/>
            <person name="Harispe M.L."/>
            <person name="Henrissat B."/>
            <person name="Hilden K.S."/>
            <person name="Hope R."/>
            <person name="Hossain A."/>
            <person name="Karabika E."/>
            <person name="Karaffa L."/>
            <person name="Karanyi Z."/>
            <person name="Krasevec N."/>
            <person name="Kuo A."/>
            <person name="Kusch H."/>
            <person name="LaButti K."/>
            <person name="Lagendijk E.L."/>
            <person name="Lapidus A."/>
            <person name="Levasseur A."/>
            <person name="Lindquist E."/>
            <person name="Lipzen A."/>
            <person name="Logrieco A.F."/>
            <person name="MacCabe A."/>
            <person name="Maekelae M.R."/>
            <person name="Malavazi I."/>
            <person name="Melin P."/>
            <person name="Meyer V."/>
            <person name="Mielnichuk N."/>
            <person name="Miskei M."/>
            <person name="Molnar A.P."/>
            <person name="Mule G."/>
            <person name="Ngan C.Y."/>
            <person name="Orejas M."/>
            <person name="Orosz E."/>
            <person name="Ouedraogo J.P."/>
            <person name="Overkamp K.M."/>
            <person name="Park H.-S."/>
            <person name="Perrone G."/>
            <person name="Piumi F."/>
            <person name="Punt P.J."/>
            <person name="Ram A.F."/>
            <person name="Ramon A."/>
            <person name="Rauscher S."/>
            <person name="Record E."/>
            <person name="Riano-Pachon D.M."/>
            <person name="Robert V."/>
            <person name="Roehrig J."/>
            <person name="Ruller R."/>
            <person name="Salamov A."/>
            <person name="Salih N.S."/>
            <person name="Samson R.A."/>
            <person name="Sandor E."/>
            <person name="Sanguinetti M."/>
            <person name="Schuetze T."/>
            <person name="Sepcic K."/>
            <person name="Shelest E."/>
            <person name="Sherlock G."/>
            <person name="Sophianopoulou V."/>
            <person name="Squina F.M."/>
            <person name="Sun H."/>
            <person name="Susca A."/>
            <person name="Todd R.B."/>
            <person name="Tsang A."/>
            <person name="Unkles S.E."/>
            <person name="van de Wiele N."/>
            <person name="van Rossen-Uffink D."/>
            <person name="Oliveira J.V."/>
            <person name="Vesth T.C."/>
            <person name="Visser J."/>
            <person name="Yu J.-H."/>
            <person name="Zhou M."/>
            <person name="Andersen M.R."/>
            <person name="Archer D.B."/>
            <person name="Baker S.E."/>
            <person name="Benoit I."/>
            <person name="Brakhage A.A."/>
            <person name="Braus G.H."/>
            <person name="Fischer R."/>
            <person name="Frisvad J.C."/>
            <person name="Goldman G.H."/>
            <person name="Houbraken J."/>
            <person name="Oakley B."/>
            <person name="Pocsi I."/>
            <person name="Scazzocchio C."/>
            <person name="Seiboth B."/>
            <person name="vanKuyk P.A."/>
            <person name="Wortman J."/>
            <person name="Dyer P.S."/>
            <person name="Grigoriev I.V."/>
        </authorList>
    </citation>
    <scope>NUCLEOTIDE SEQUENCE [LARGE SCALE GENOMIC DNA]</scope>
    <source>
        <strain evidence="3">CBS 106.47</strain>
    </source>
</reference>
<proteinExistence type="predicted"/>
<evidence type="ECO:0000313" key="2">
    <source>
        <dbReference type="EMBL" id="OJZ80224.1"/>
    </source>
</evidence>
<organism evidence="2 3">
    <name type="scientific">Aspergillus luchuensis (strain CBS 106.47)</name>
    <dbReference type="NCBI Taxonomy" id="1137211"/>
    <lineage>
        <taxon>Eukaryota</taxon>
        <taxon>Fungi</taxon>
        <taxon>Dikarya</taxon>
        <taxon>Ascomycota</taxon>
        <taxon>Pezizomycotina</taxon>
        <taxon>Eurotiomycetes</taxon>
        <taxon>Eurotiomycetidae</taxon>
        <taxon>Eurotiales</taxon>
        <taxon>Aspergillaceae</taxon>
        <taxon>Aspergillus</taxon>
        <taxon>Aspergillus subgen. Circumdati</taxon>
    </lineage>
</organism>
<feature type="compositionally biased region" description="Polar residues" evidence="1">
    <location>
        <begin position="84"/>
        <end position="98"/>
    </location>
</feature>
<dbReference type="EMBL" id="KV878258">
    <property type="protein sequence ID" value="OJZ80224.1"/>
    <property type="molecule type" value="Genomic_DNA"/>
</dbReference>
<sequence>MQAELMREIEDKTRAFNRALDELHNDQGSRESVTESVLELINVVWRTSAQGGSDSTNLRQVIRYVSNLLRPGDQDELLPFRSKPSPTYNSVDMPSSANPSYIEREGAEHTTARAKSLLDRVDGLQTGQVETDFLNMAISPSDLAAIFPEVFYGDMLNNDMELAPQISQSQGFETSMAMVDTMEDSGLHSLTPGDDSSLPSQLTPQLDNSTSVDLQPYTSTEFWEAWLAELVPMACPDSPAGLGAPIATPNNDLYHSLNGQVPVTPDLHGHLNESEVPAGLFVSSTPTSTSIAINVDDIATGLENKDSEPEVIEQIFRLDSFPA</sequence>
<feature type="region of interest" description="Disordered" evidence="1">
    <location>
        <begin position="75"/>
        <end position="98"/>
    </location>
</feature>
<evidence type="ECO:0000256" key="1">
    <source>
        <dbReference type="SAM" id="MobiDB-lite"/>
    </source>
</evidence>
<gene>
    <name evidence="2" type="ORF">ASPFODRAFT_148084</name>
</gene>
<feature type="region of interest" description="Disordered" evidence="1">
    <location>
        <begin position="185"/>
        <end position="211"/>
    </location>
</feature>
<dbReference type="OrthoDB" id="10277424at2759"/>